<evidence type="ECO:0008006" key="4">
    <source>
        <dbReference type="Google" id="ProtNLM"/>
    </source>
</evidence>
<reference evidence="2 3" key="1">
    <citation type="submission" date="2024-10" db="EMBL/GenBank/DDBJ databases">
        <title>The Natural Products Discovery Center: Release of the First 8490 Sequenced Strains for Exploring Actinobacteria Biosynthetic Diversity.</title>
        <authorList>
            <person name="Kalkreuter E."/>
            <person name="Kautsar S.A."/>
            <person name="Yang D."/>
            <person name="Bader C.D."/>
            <person name="Teijaro C.N."/>
            <person name="Fluegel L."/>
            <person name="Davis C.M."/>
            <person name="Simpson J.R."/>
            <person name="Lauterbach L."/>
            <person name="Steele A.D."/>
            <person name="Gui C."/>
            <person name="Meng S."/>
            <person name="Li G."/>
            <person name="Viehrig K."/>
            <person name="Ye F."/>
            <person name="Su P."/>
            <person name="Kiefer A.F."/>
            <person name="Nichols A."/>
            <person name="Cepeda A.J."/>
            <person name="Yan W."/>
            <person name="Fan B."/>
            <person name="Jiang Y."/>
            <person name="Adhikari A."/>
            <person name="Zheng C.-J."/>
            <person name="Schuster L."/>
            <person name="Cowan T.M."/>
            <person name="Smanski M.J."/>
            <person name="Chevrette M.G."/>
            <person name="De Carvalho L.P.S."/>
            <person name="Shen B."/>
        </authorList>
    </citation>
    <scope>NUCLEOTIDE SEQUENCE [LARGE SCALE GENOMIC DNA]</scope>
    <source>
        <strain evidence="2 3">NPDC048320</strain>
    </source>
</reference>
<organism evidence="2 3">
    <name type="scientific">Streptomyces cinerochromogenes</name>
    <dbReference type="NCBI Taxonomy" id="66422"/>
    <lineage>
        <taxon>Bacteria</taxon>
        <taxon>Bacillati</taxon>
        <taxon>Actinomycetota</taxon>
        <taxon>Actinomycetes</taxon>
        <taxon>Kitasatosporales</taxon>
        <taxon>Streptomycetaceae</taxon>
        <taxon>Streptomyces</taxon>
    </lineage>
</organism>
<evidence type="ECO:0000256" key="1">
    <source>
        <dbReference type="SAM" id="MobiDB-lite"/>
    </source>
</evidence>
<comment type="caution">
    <text evidence="2">The sequence shown here is derived from an EMBL/GenBank/DDBJ whole genome shotgun (WGS) entry which is preliminary data.</text>
</comment>
<keyword evidence="3" id="KW-1185">Reference proteome</keyword>
<protein>
    <recommendedName>
        <fullName evidence="4">Preprotein translocase subunit TatA</fullName>
    </recommendedName>
</protein>
<dbReference type="Proteomes" id="UP001604267">
    <property type="component" value="Unassembled WGS sequence"/>
</dbReference>
<sequence length="77" mass="8371">MDWDAVLLFILAFSGAVSLLLAQIDDVLDRLPRIIRAWRRVRQELDGGSAEPPDAADGRARLAPSQPSEEADGTTTP</sequence>
<evidence type="ECO:0000313" key="3">
    <source>
        <dbReference type="Proteomes" id="UP001604267"/>
    </source>
</evidence>
<name>A0ABW7BGP6_9ACTN</name>
<dbReference type="EMBL" id="JBICYV010000029">
    <property type="protein sequence ID" value="MFG3016368.1"/>
    <property type="molecule type" value="Genomic_DNA"/>
</dbReference>
<gene>
    <name evidence="2" type="ORF">ACGFZB_39195</name>
</gene>
<accession>A0ABW7BGP6</accession>
<proteinExistence type="predicted"/>
<feature type="region of interest" description="Disordered" evidence="1">
    <location>
        <begin position="44"/>
        <end position="77"/>
    </location>
</feature>
<evidence type="ECO:0000313" key="2">
    <source>
        <dbReference type="EMBL" id="MFG3016368.1"/>
    </source>
</evidence>
<dbReference type="RefSeq" id="WP_392825118.1">
    <property type="nucleotide sequence ID" value="NZ_JBICYV010000029.1"/>
</dbReference>
<feature type="compositionally biased region" description="Polar residues" evidence="1">
    <location>
        <begin position="65"/>
        <end position="77"/>
    </location>
</feature>